<dbReference type="InterPro" id="IPR043168">
    <property type="entry name" value="DegV_C"/>
</dbReference>
<comment type="caution">
    <text evidence="3">The sequence shown here is derived from an EMBL/GenBank/DDBJ whole genome shotgun (WGS) entry which is preliminary data.</text>
</comment>
<dbReference type="InterPro" id="IPR003797">
    <property type="entry name" value="DegV"/>
</dbReference>
<keyword evidence="1" id="KW-0446">Lipid-binding</keyword>
<dbReference type="RefSeq" id="WP_256944781.1">
    <property type="nucleotide sequence ID" value="NZ_JANHNZ010000002.1"/>
</dbReference>
<organism evidence="3 4">
    <name type="scientific">Granulicatella seriolae</name>
    <dbReference type="NCBI Taxonomy" id="2967226"/>
    <lineage>
        <taxon>Bacteria</taxon>
        <taxon>Bacillati</taxon>
        <taxon>Bacillota</taxon>
        <taxon>Bacilli</taxon>
        <taxon>Lactobacillales</taxon>
        <taxon>Carnobacteriaceae</taxon>
        <taxon>Granulicatella</taxon>
    </lineage>
</organism>
<name>A0ABT1WNK5_9LACT</name>
<evidence type="ECO:0000256" key="1">
    <source>
        <dbReference type="ARBA" id="ARBA00023121"/>
    </source>
</evidence>
<dbReference type="SMART" id="SM01120">
    <property type="entry name" value="Dak2"/>
    <property type="match status" value="1"/>
</dbReference>
<dbReference type="SMART" id="SM01121">
    <property type="entry name" value="Dak1_2"/>
    <property type="match status" value="1"/>
</dbReference>
<keyword evidence="4" id="KW-1185">Reference proteome</keyword>
<evidence type="ECO:0000313" key="4">
    <source>
        <dbReference type="Proteomes" id="UP001059480"/>
    </source>
</evidence>
<dbReference type="PROSITE" id="PS51482">
    <property type="entry name" value="DEGV"/>
    <property type="match status" value="1"/>
</dbReference>
<reference evidence="3" key="1">
    <citation type="submission" date="2022-07" db="EMBL/GenBank/DDBJ databases">
        <authorList>
            <person name="Jung M.-Y."/>
            <person name="Lee M."/>
        </authorList>
    </citation>
    <scope>NUCLEOTIDE SEQUENCE</scope>
    <source>
        <strain evidence="3">S8</strain>
    </source>
</reference>
<dbReference type="Pfam" id="PF02645">
    <property type="entry name" value="DegV"/>
    <property type="match status" value="1"/>
</dbReference>
<dbReference type="SUPFAM" id="SSF82549">
    <property type="entry name" value="DAK1/DegV-like"/>
    <property type="match status" value="1"/>
</dbReference>
<dbReference type="Gene3D" id="3.30.1180.10">
    <property type="match status" value="1"/>
</dbReference>
<dbReference type="Pfam" id="PF02734">
    <property type="entry name" value="Dak2"/>
    <property type="match status" value="1"/>
</dbReference>
<dbReference type="SUPFAM" id="SSF101473">
    <property type="entry name" value="DhaL-like"/>
    <property type="match status" value="1"/>
</dbReference>
<dbReference type="Pfam" id="PF21645">
    <property type="entry name" value="FakA-like_M"/>
    <property type="match status" value="1"/>
</dbReference>
<accession>A0ABT1WNK5</accession>
<dbReference type="NCBIfam" id="TIGR00762">
    <property type="entry name" value="DegV"/>
    <property type="match status" value="1"/>
</dbReference>
<gene>
    <name evidence="3" type="ORF">NPA36_03845</name>
</gene>
<reference evidence="3" key="3">
    <citation type="journal article" date="2023" name="Microbiol. Resour. Announc.">
        <title>Draft Genome Sequence of Granulicatella sp. Strain S8, Isolated from a Marine Fish, Seriola quinqueradiata.</title>
        <authorList>
            <person name="Lee M."/>
            <person name="Farooq A."/>
            <person name="Jeong J.B."/>
            <person name="Jung M.Y."/>
        </authorList>
    </citation>
    <scope>NUCLEOTIDE SEQUENCE</scope>
    <source>
        <strain evidence="3">S8</strain>
    </source>
</reference>
<protein>
    <submittedName>
        <fullName evidence="3">DegV family EDD domain-containing protein</fullName>
    </submittedName>
</protein>
<reference evidence="3" key="2">
    <citation type="journal article" date="2023" name="Curr. Microbiol.">
        <title>Granulicatella seriolae sp. nov., a Novel Facultative Anaerobe Isolated from Yellowtail Marine Fish.</title>
        <authorList>
            <person name="Lee M."/>
            <person name="Choi Y.J."/>
            <person name="Farooq A."/>
            <person name="Jeong J.B."/>
            <person name="Jung M.Y."/>
        </authorList>
    </citation>
    <scope>NUCLEOTIDE SEQUENCE</scope>
    <source>
        <strain evidence="3">S8</strain>
    </source>
</reference>
<dbReference type="InterPro" id="IPR048394">
    <property type="entry name" value="FakA-like_M"/>
</dbReference>
<dbReference type="PANTHER" id="PTHR33434:SF8">
    <property type="entry name" value="DEGV DOMAIN-CONTAINING PROTEIN SPR1019"/>
    <property type="match status" value="1"/>
</dbReference>
<dbReference type="InterPro" id="IPR036117">
    <property type="entry name" value="DhaL_dom_sf"/>
</dbReference>
<evidence type="ECO:0000313" key="3">
    <source>
        <dbReference type="EMBL" id="MCQ9209675.1"/>
    </source>
</evidence>
<dbReference type="InterPro" id="IPR050270">
    <property type="entry name" value="DegV_domain_contain"/>
</dbReference>
<dbReference type="PANTHER" id="PTHR33434">
    <property type="entry name" value="DEGV DOMAIN-CONTAINING PROTEIN DR_1986-RELATED"/>
    <property type="match status" value="1"/>
</dbReference>
<feature type="domain" description="DhaL" evidence="2">
    <location>
        <begin position="6"/>
        <end position="197"/>
    </location>
</feature>
<dbReference type="InterPro" id="IPR033470">
    <property type="entry name" value="FakA-like_C"/>
</dbReference>
<dbReference type="EMBL" id="JANHNZ010000002">
    <property type="protein sequence ID" value="MCQ9209675.1"/>
    <property type="molecule type" value="Genomic_DNA"/>
</dbReference>
<dbReference type="PROSITE" id="PS51480">
    <property type="entry name" value="DHAL"/>
    <property type="match status" value="1"/>
</dbReference>
<sequence>MEVESRQLLQSIYQGAKNVISKKDELNRINVFPVADGDTGTNLASLMQAIIDIVPPRNYAVDELLNNISSAALIGARGNSGIIFAHYLSAVAENYDKVDSSSSKSLVTALQNGVDKAYEALLEPREGTILSVMRAWAEALAETFSQEASLGNSLLEAQKAAEKALEETQFQLEVLKKNRLVDSGAKGFYYFISGLTSSFCGEEGDLIELDLVDEGESVVDSHHFETSQPIYRYCCEFILKNLSLSSQELKDMLQGMGDSLIIAGTKTQVKVHIHSNKPQDVLALLEYEGKVVYQKVDDMQVQYQVSKNGRLPIAVVTDSIADLPDDFIVEHQVHVIPTNILAADKNYLDKLTIDPSIIKEKLKEGIPLSTSQPTIQMIDSLFSYLQGKYDHVVVITVSSQLSGTYQLIKQRIKAKNLSSDWIRVVDSRLNSVAQGLVVKRAVELVETHETFERILDKLEETIDRTVIYVAVADLNPMIHSGRIPQFAGKILQALSLYPIVSLDPSGNGKLIGASFGQRASMKKIIKRLKKEIKAGKIEELAITHVCAPEQAKIWANQFETGENLVSYLVDSSASIAISAGLGSVAIAAIRKEGNL</sequence>
<dbReference type="Gene3D" id="3.40.50.10170">
    <property type="match status" value="1"/>
</dbReference>
<dbReference type="InterPro" id="IPR004007">
    <property type="entry name" value="DhaL_dom"/>
</dbReference>
<dbReference type="Gene3D" id="1.25.40.340">
    <property type="match status" value="1"/>
</dbReference>
<evidence type="ECO:0000259" key="2">
    <source>
        <dbReference type="PROSITE" id="PS51480"/>
    </source>
</evidence>
<dbReference type="Proteomes" id="UP001059480">
    <property type="component" value="Unassembled WGS sequence"/>
</dbReference>
<proteinExistence type="predicted"/>